<keyword evidence="3" id="KW-1185">Reference proteome</keyword>
<dbReference type="AlphaFoldDB" id="A0AAE3MBE0"/>
<dbReference type="InterPro" id="IPR045175">
    <property type="entry name" value="M28_fam"/>
</dbReference>
<proteinExistence type="predicted"/>
<dbReference type="PANTHER" id="PTHR12147">
    <property type="entry name" value="METALLOPEPTIDASE M28 FAMILY MEMBER"/>
    <property type="match status" value="1"/>
</dbReference>
<dbReference type="Proteomes" id="UP001207408">
    <property type="component" value="Unassembled WGS sequence"/>
</dbReference>
<sequence>MNFIIHKQLTYFLLILLFFISQNNKAQISEKTLKKHVKKLSSKNFEGRGIRTDGIKLAENYILSQVNILNLNPINNVYRQEFSLNSQKMLRPDTCLLILKNDTLHYGKDYYTLNQNTNKTYQLPLYHYQQTNNNKILTDHAILINHINQLNKIKSPQTKAIFVKQESSIEFEKLTNTNGSGINNDLNSPLLTKQNIKTYYLSPSTSKLIDESLKTDSLLVTAVVSEENTTINPANILAQIKGTKGDSTIIISAHYDHIGIRYGKINPGANDNASGVAALLEIAKQLSQSQTRPKHNILFAFFSAEESGLLGSRYFVSNPPHPLNKTIANINLDMIGNTDPMHKKDPNYIYAYGPEKTSYFLMHKIDSINNKHFFLNIDHYKHDKTMAQKFLRMSDQANFIKHNIPALFIFNGLSPNYHTPKDTYNKLDYKKIKNVCELTIELIKDLAY</sequence>
<reference evidence="2" key="1">
    <citation type="submission" date="2022-10" db="EMBL/GenBank/DDBJ databases">
        <authorList>
            <person name="Yu W.X."/>
        </authorList>
    </citation>
    <scope>NUCLEOTIDE SEQUENCE</scope>
    <source>
        <strain evidence="2">D04</strain>
    </source>
</reference>
<gene>
    <name evidence="2" type="ORF">OM074_02365</name>
</gene>
<dbReference type="EMBL" id="JAPDPI010000002">
    <property type="protein sequence ID" value="MCW3804449.1"/>
    <property type="molecule type" value="Genomic_DNA"/>
</dbReference>
<dbReference type="SUPFAM" id="SSF53187">
    <property type="entry name" value="Zn-dependent exopeptidases"/>
    <property type="match status" value="1"/>
</dbReference>
<evidence type="ECO:0000313" key="2">
    <source>
        <dbReference type="EMBL" id="MCW3804449.1"/>
    </source>
</evidence>
<dbReference type="Pfam" id="PF04389">
    <property type="entry name" value="Peptidase_M28"/>
    <property type="match status" value="1"/>
</dbReference>
<comment type="caution">
    <text evidence="2">The sequence shown here is derived from an EMBL/GenBank/DDBJ whole genome shotgun (WGS) entry which is preliminary data.</text>
</comment>
<dbReference type="GO" id="GO:0006508">
    <property type="term" value="P:proteolysis"/>
    <property type="evidence" value="ECO:0007669"/>
    <property type="project" value="InterPro"/>
</dbReference>
<feature type="domain" description="Peptidase M28" evidence="1">
    <location>
        <begin position="235"/>
        <end position="442"/>
    </location>
</feature>
<organism evidence="2 3">
    <name type="scientific">Plebeiibacterium marinum</name>
    <dbReference type="NCBI Taxonomy" id="2992111"/>
    <lineage>
        <taxon>Bacteria</taxon>
        <taxon>Pseudomonadati</taxon>
        <taxon>Bacteroidota</taxon>
        <taxon>Bacteroidia</taxon>
        <taxon>Marinilabiliales</taxon>
        <taxon>Marinilabiliaceae</taxon>
        <taxon>Plebeiibacterium</taxon>
    </lineage>
</organism>
<protein>
    <submittedName>
        <fullName evidence="2">M20/M25/M40 family metallo-hydrolase</fullName>
    </submittedName>
</protein>
<evidence type="ECO:0000313" key="3">
    <source>
        <dbReference type="Proteomes" id="UP001207408"/>
    </source>
</evidence>
<dbReference type="Gene3D" id="3.40.630.10">
    <property type="entry name" value="Zn peptidases"/>
    <property type="match status" value="1"/>
</dbReference>
<dbReference type="GO" id="GO:0008235">
    <property type="term" value="F:metalloexopeptidase activity"/>
    <property type="evidence" value="ECO:0007669"/>
    <property type="project" value="InterPro"/>
</dbReference>
<accession>A0AAE3MBE0</accession>
<name>A0AAE3MBE0_9BACT</name>
<evidence type="ECO:0000259" key="1">
    <source>
        <dbReference type="Pfam" id="PF04389"/>
    </source>
</evidence>
<dbReference type="InterPro" id="IPR007484">
    <property type="entry name" value="Peptidase_M28"/>
</dbReference>
<dbReference type="PANTHER" id="PTHR12147:SF26">
    <property type="entry name" value="PEPTIDASE M28 DOMAIN-CONTAINING PROTEIN"/>
    <property type="match status" value="1"/>
</dbReference>
<dbReference type="RefSeq" id="WP_301197670.1">
    <property type="nucleotide sequence ID" value="NZ_JAPDPI010000002.1"/>
</dbReference>